<name>A0ABV1UJM0_9ACTN</name>
<organism evidence="1 2">
    <name type="scientific">Streptomyces sp. 900105245</name>
    <dbReference type="NCBI Taxonomy" id="3154379"/>
    <lineage>
        <taxon>Bacteria</taxon>
        <taxon>Bacillati</taxon>
        <taxon>Actinomycetota</taxon>
        <taxon>Actinomycetes</taxon>
        <taxon>Kitasatosporales</taxon>
        <taxon>Streptomycetaceae</taxon>
        <taxon>Streptomyces</taxon>
    </lineage>
</organism>
<sequence>MRAAPYRRDVPAEIWAQAEYDKLQAYDADTAAQPPGVFLCHQADAGGTASRVCAGWAGCHDTGELLALRLAVITGRMDPATHAALTDYHSPVPLFPTGNDAAAHGEAGITRPSPQARRAISEVARTRTHIVSE</sequence>
<reference evidence="1 2" key="1">
    <citation type="submission" date="2024-06" db="EMBL/GenBank/DDBJ databases">
        <title>The Natural Products Discovery Center: Release of the First 8490 Sequenced Strains for Exploring Actinobacteria Biosynthetic Diversity.</title>
        <authorList>
            <person name="Kalkreuter E."/>
            <person name="Kautsar S.A."/>
            <person name="Yang D."/>
            <person name="Bader C.D."/>
            <person name="Teijaro C.N."/>
            <person name="Fluegel L."/>
            <person name="Davis C.M."/>
            <person name="Simpson J.R."/>
            <person name="Lauterbach L."/>
            <person name="Steele A.D."/>
            <person name="Gui C."/>
            <person name="Meng S."/>
            <person name="Li G."/>
            <person name="Viehrig K."/>
            <person name="Ye F."/>
            <person name="Su P."/>
            <person name="Kiefer A.F."/>
            <person name="Nichols A."/>
            <person name="Cepeda A.J."/>
            <person name="Yan W."/>
            <person name="Fan B."/>
            <person name="Jiang Y."/>
            <person name="Adhikari A."/>
            <person name="Zheng C.-J."/>
            <person name="Schuster L."/>
            <person name="Cowan T.M."/>
            <person name="Smanski M.J."/>
            <person name="Chevrette M.G."/>
            <person name="De Carvalho L.P.S."/>
            <person name="Shen B."/>
        </authorList>
    </citation>
    <scope>NUCLEOTIDE SEQUENCE [LARGE SCALE GENOMIC DNA]</scope>
    <source>
        <strain evidence="1 2">NPDC001166</strain>
    </source>
</reference>
<keyword evidence="2" id="KW-1185">Reference proteome</keyword>
<evidence type="ECO:0000313" key="1">
    <source>
        <dbReference type="EMBL" id="MER6433367.1"/>
    </source>
</evidence>
<dbReference type="InterPro" id="IPR046250">
    <property type="entry name" value="DUF6283"/>
</dbReference>
<protein>
    <submittedName>
        <fullName evidence="1">DUF6283 family protein</fullName>
    </submittedName>
</protein>
<proteinExistence type="predicted"/>
<dbReference type="Pfam" id="PF19800">
    <property type="entry name" value="DUF6283"/>
    <property type="match status" value="1"/>
</dbReference>
<dbReference type="Proteomes" id="UP001470023">
    <property type="component" value="Unassembled WGS sequence"/>
</dbReference>
<dbReference type="EMBL" id="JBEPAZ010000058">
    <property type="protein sequence ID" value="MER6433367.1"/>
    <property type="molecule type" value="Genomic_DNA"/>
</dbReference>
<gene>
    <name evidence="1" type="ORF">ABT272_37425</name>
</gene>
<comment type="caution">
    <text evidence="1">The sequence shown here is derived from an EMBL/GenBank/DDBJ whole genome shotgun (WGS) entry which is preliminary data.</text>
</comment>
<evidence type="ECO:0000313" key="2">
    <source>
        <dbReference type="Proteomes" id="UP001470023"/>
    </source>
</evidence>
<accession>A0ABV1UJM0</accession>
<dbReference type="RefSeq" id="WP_352065545.1">
    <property type="nucleotide sequence ID" value="NZ_JBEPAZ010000058.1"/>
</dbReference>